<proteinExistence type="predicted"/>
<evidence type="ECO:0000256" key="1">
    <source>
        <dbReference type="PROSITE-ProRule" id="PRU00042"/>
    </source>
</evidence>
<sequence>MSTSSSEPETEPKSIVTERHSNDLLERFNLAEYTYRNTIVCTTCRVICFPNHVPGHLKKNHLFQHAELKRSGLLIHVKGHRWASEKRILQLVSFLTRNRPTPLEPFQTFSGWQCPHCRKCYRTKQSLNAHISQGCTDRPDDTRIPPPKDPVQCQKILGHKHGTLVRIYPSSNKPSTTKIGTGELDFLRGRRAPTSYLPSSDPTSKSDPWLLRTGWLAFCAGDSQFVANTLCPLTAARGRSPKLEAIAAATRSVLNKSLRYIGETSDYYRRKLETPGPHRYAKDLFGCQKGETKRWYIDNFVRMVLYICSLSKQEKLIITKTEVSLEEFGKTISRIFTLVEREHPSEELPSDGLEKEILALIVQCLTTKIPANSSSKFQHPVINFLAVEGYDEKKRKWRDARHTFRGSKSCNKVSSTG</sequence>
<dbReference type="GO" id="GO:0008270">
    <property type="term" value="F:zinc ion binding"/>
    <property type="evidence" value="ECO:0007669"/>
    <property type="project" value="UniProtKB-KW"/>
</dbReference>
<feature type="domain" description="C2H2-type" evidence="2">
    <location>
        <begin position="112"/>
        <end position="139"/>
    </location>
</feature>
<protein>
    <recommendedName>
        <fullName evidence="2">C2H2-type domain-containing protein</fullName>
    </recommendedName>
</protein>
<keyword evidence="1" id="KW-0479">Metal-binding</keyword>
<evidence type="ECO:0000259" key="2">
    <source>
        <dbReference type="PROSITE" id="PS50157"/>
    </source>
</evidence>
<dbReference type="Proteomes" id="UP001370758">
    <property type="component" value="Unassembled WGS sequence"/>
</dbReference>
<evidence type="ECO:0000313" key="4">
    <source>
        <dbReference type="Proteomes" id="UP001370758"/>
    </source>
</evidence>
<dbReference type="InterPro" id="IPR013087">
    <property type="entry name" value="Znf_C2H2_type"/>
</dbReference>
<evidence type="ECO:0000313" key="3">
    <source>
        <dbReference type="EMBL" id="KAK6508766.1"/>
    </source>
</evidence>
<accession>A0AAV9WGW4</accession>
<gene>
    <name evidence="3" type="ORF">TWF481_003536</name>
</gene>
<reference evidence="3 4" key="1">
    <citation type="submission" date="2023-08" db="EMBL/GenBank/DDBJ databases">
        <authorList>
            <person name="Palmer J.M."/>
        </authorList>
    </citation>
    <scope>NUCLEOTIDE SEQUENCE [LARGE SCALE GENOMIC DNA]</scope>
    <source>
        <strain evidence="3 4">TWF481</strain>
    </source>
</reference>
<keyword evidence="4" id="KW-1185">Reference proteome</keyword>
<keyword evidence="1" id="KW-0862">Zinc</keyword>
<dbReference type="AlphaFoldDB" id="A0AAV9WGW4"/>
<dbReference type="EMBL" id="JAVHJL010000002">
    <property type="protein sequence ID" value="KAK6508766.1"/>
    <property type="molecule type" value="Genomic_DNA"/>
</dbReference>
<organism evidence="3 4">
    <name type="scientific">Arthrobotrys musiformis</name>
    <dbReference type="NCBI Taxonomy" id="47236"/>
    <lineage>
        <taxon>Eukaryota</taxon>
        <taxon>Fungi</taxon>
        <taxon>Dikarya</taxon>
        <taxon>Ascomycota</taxon>
        <taxon>Pezizomycotina</taxon>
        <taxon>Orbiliomycetes</taxon>
        <taxon>Orbiliales</taxon>
        <taxon>Orbiliaceae</taxon>
        <taxon>Arthrobotrys</taxon>
    </lineage>
</organism>
<name>A0AAV9WGW4_9PEZI</name>
<comment type="caution">
    <text evidence="3">The sequence shown here is derived from an EMBL/GenBank/DDBJ whole genome shotgun (WGS) entry which is preliminary data.</text>
</comment>
<dbReference type="PROSITE" id="PS50157">
    <property type="entry name" value="ZINC_FINGER_C2H2_2"/>
    <property type="match status" value="1"/>
</dbReference>
<keyword evidence="1" id="KW-0863">Zinc-finger</keyword>